<accession>A0A5A9W6V5</accession>
<dbReference type="AlphaFoldDB" id="A0A5A9W6V5"/>
<proteinExistence type="predicted"/>
<evidence type="ECO:0000313" key="5">
    <source>
        <dbReference type="Proteomes" id="UP000325302"/>
    </source>
</evidence>
<comment type="caution">
    <text evidence="4">The sequence shown here is derived from an EMBL/GenBank/DDBJ whole genome shotgun (WGS) entry which is preliminary data.</text>
</comment>
<keyword evidence="1" id="KW-0902">Two-component regulatory system</keyword>
<dbReference type="GO" id="GO:0004672">
    <property type="term" value="F:protein kinase activity"/>
    <property type="evidence" value="ECO:0007669"/>
    <property type="project" value="UniProtKB-ARBA"/>
</dbReference>
<dbReference type="InterPro" id="IPR008207">
    <property type="entry name" value="Sig_transdc_His_kin_Hpt_dom"/>
</dbReference>
<feature type="modified residue" description="Phosphohistidine" evidence="2">
    <location>
        <position position="60"/>
    </location>
</feature>
<sequence>MVIEEREWAMLDLEVLKDLVGDEPEILCSLLEEYQASLRSLSLELWQPETEIARVQFCAHRLKSASRSVGALPIGDWFAQLEQAAKTADLTTIEQMRAQGPAAVAAVLAQVEQALAGL</sequence>
<protein>
    <recommendedName>
        <fullName evidence="3">HPt domain-containing protein</fullName>
    </recommendedName>
</protein>
<name>A0A5A9W6V5_9GAMM</name>
<evidence type="ECO:0000259" key="3">
    <source>
        <dbReference type="PROSITE" id="PS50894"/>
    </source>
</evidence>
<dbReference type="OrthoDB" id="7065606at2"/>
<organism evidence="4 5">
    <name type="scientific">Nitrincola tapanii</name>
    <dbReference type="NCBI Taxonomy" id="1708751"/>
    <lineage>
        <taxon>Bacteria</taxon>
        <taxon>Pseudomonadati</taxon>
        <taxon>Pseudomonadota</taxon>
        <taxon>Gammaproteobacteria</taxon>
        <taxon>Oceanospirillales</taxon>
        <taxon>Oceanospirillaceae</taxon>
        <taxon>Nitrincola</taxon>
    </lineage>
</organism>
<evidence type="ECO:0000313" key="4">
    <source>
        <dbReference type="EMBL" id="KAA0876432.1"/>
    </source>
</evidence>
<dbReference type="InterPro" id="IPR036641">
    <property type="entry name" value="HPT_dom_sf"/>
</dbReference>
<dbReference type="Gene3D" id="1.20.120.160">
    <property type="entry name" value="HPT domain"/>
    <property type="match status" value="1"/>
</dbReference>
<dbReference type="EMBL" id="SMRS01000001">
    <property type="protein sequence ID" value="KAA0876432.1"/>
    <property type="molecule type" value="Genomic_DNA"/>
</dbReference>
<evidence type="ECO:0000256" key="2">
    <source>
        <dbReference type="PROSITE-ProRule" id="PRU00110"/>
    </source>
</evidence>
<dbReference type="GO" id="GO:0000160">
    <property type="term" value="P:phosphorelay signal transduction system"/>
    <property type="evidence" value="ECO:0007669"/>
    <property type="project" value="UniProtKB-KW"/>
</dbReference>
<dbReference type="Pfam" id="PF01627">
    <property type="entry name" value="Hpt"/>
    <property type="match status" value="1"/>
</dbReference>
<evidence type="ECO:0000256" key="1">
    <source>
        <dbReference type="ARBA" id="ARBA00023012"/>
    </source>
</evidence>
<dbReference type="RefSeq" id="WP_149389681.1">
    <property type="nucleotide sequence ID" value="NZ_SMRS01000001.1"/>
</dbReference>
<reference evidence="4 5" key="1">
    <citation type="submission" date="2019-03" db="EMBL/GenBank/DDBJ databases">
        <title>Nitrincola sp. nov. isolated from an Indian soda lake.</title>
        <authorList>
            <person name="Joshi A."/>
            <person name="Thite S.V."/>
            <person name="Joseph N."/>
            <person name="Dhotre D."/>
            <person name="Moorthy M."/>
            <person name="Shouche Y.S."/>
        </authorList>
    </citation>
    <scope>NUCLEOTIDE SEQUENCE [LARGE SCALE GENOMIC DNA]</scope>
    <source>
        <strain evidence="4 5">MEB193</strain>
    </source>
</reference>
<dbReference type="SUPFAM" id="SSF47226">
    <property type="entry name" value="Histidine-containing phosphotransfer domain, HPT domain"/>
    <property type="match status" value="1"/>
</dbReference>
<dbReference type="Proteomes" id="UP000325302">
    <property type="component" value="Unassembled WGS sequence"/>
</dbReference>
<keyword evidence="2" id="KW-0597">Phosphoprotein</keyword>
<feature type="domain" description="HPt" evidence="3">
    <location>
        <begin position="19"/>
        <end position="118"/>
    </location>
</feature>
<dbReference type="PROSITE" id="PS50894">
    <property type="entry name" value="HPT"/>
    <property type="match status" value="1"/>
</dbReference>
<gene>
    <name evidence="4" type="ORF">E1H14_01520</name>
</gene>
<keyword evidence="5" id="KW-1185">Reference proteome</keyword>